<accession>A0A016SW52</accession>
<dbReference type="EMBL" id="JARK01001505">
    <property type="protein sequence ID" value="EYB94637.1"/>
    <property type="molecule type" value="Genomic_DNA"/>
</dbReference>
<dbReference type="PANTHER" id="PTHR47518:SF7">
    <property type="entry name" value="G_PROTEIN_RECEP_F1_2 DOMAIN-CONTAINING PROTEIN"/>
    <property type="match status" value="1"/>
</dbReference>
<evidence type="ECO:0000313" key="3">
    <source>
        <dbReference type="EMBL" id="EYB94637.1"/>
    </source>
</evidence>
<dbReference type="OrthoDB" id="5820709at2759"/>
<dbReference type="Proteomes" id="UP000024635">
    <property type="component" value="Unassembled WGS sequence"/>
</dbReference>
<dbReference type="InterPro" id="IPR052854">
    <property type="entry name" value="Serpentine_rcpt_epsilon"/>
</dbReference>
<dbReference type="GO" id="GO:0016020">
    <property type="term" value="C:membrane"/>
    <property type="evidence" value="ECO:0007669"/>
    <property type="project" value="InterPro"/>
</dbReference>
<evidence type="ECO:0000256" key="2">
    <source>
        <dbReference type="SAM" id="Phobius"/>
    </source>
</evidence>
<keyword evidence="2" id="KW-1133">Transmembrane helix</keyword>
<organism evidence="3 4">
    <name type="scientific">Ancylostoma ceylanicum</name>
    <dbReference type="NCBI Taxonomy" id="53326"/>
    <lineage>
        <taxon>Eukaryota</taxon>
        <taxon>Metazoa</taxon>
        <taxon>Ecdysozoa</taxon>
        <taxon>Nematoda</taxon>
        <taxon>Chromadorea</taxon>
        <taxon>Rhabditida</taxon>
        <taxon>Rhabditina</taxon>
        <taxon>Rhabditomorpha</taxon>
        <taxon>Strongyloidea</taxon>
        <taxon>Ancylostomatidae</taxon>
        <taxon>Ancylostomatinae</taxon>
        <taxon>Ancylostoma</taxon>
    </lineage>
</organism>
<dbReference type="InterPro" id="IPR004151">
    <property type="entry name" value="7TM_GPCR_serpentine_rcpt_Sre"/>
</dbReference>
<name>A0A016SW52_9BILA</name>
<keyword evidence="4" id="KW-1185">Reference proteome</keyword>
<reference evidence="4" key="1">
    <citation type="journal article" date="2015" name="Nat. Genet.">
        <title>The genome and transcriptome of the zoonotic hookworm Ancylostoma ceylanicum identify infection-specific gene families.</title>
        <authorList>
            <person name="Schwarz E.M."/>
            <person name="Hu Y."/>
            <person name="Antoshechkin I."/>
            <person name="Miller M.M."/>
            <person name="Sternberg P.W."/>
            <person name="Aroian R.V."/>
        </authorList>
    </citation>
    <scope>NUCLEOTIDE SEQUENCE</scope>
    <source>
        <strain evidence="4">HY135</strain>
    </source>
</reference>
<evidence type="ECO:0000256" key="1">
    <source>
        <dbReference type="ARBA" id="ARBA00006803"/>
    </source>
</evidence>
<dbReference type="Pfam" id="PF03125">
    <property type="entry name" value="Sre"/>
    <property type="match status" value="1"/>
</dbReference>
<dbReference type="AlphaFoldDB" id="A0A016SW52"/>
<comment type="similarity">
    <text evidence="1">Belongs to the nematode receptor-like protein sre family.</text>
</comment>
<comment type="caution">
    <text evidence="3">The sequence shown here is derived from an EMBL/GenBank/DDBJ whole genome shotgun (WGS) entry which is preliminary data.</text>
</comment>
<feature type="transmembrane region" description="Helical" evidence="2">
    <location>
        <begin position="30"/>
        <end position="50"/>
    </location>
</feature>
<proteinExistence type="inferred from homology"/>
<dbReference type="GO" id="GO:0007606">
    <property type="term" value="P:sensory perception of chemical stimulus"/>
    <property type="evidence" value="ECO:0007669"/>
    <property type="project" value="InterPro"/>
</dbReference>
<keyword evidence="2" id="KW-0812">Transmembrane</keyword>
<protein>
    <submittedName>
        <fullName evidence="3">Uncharacterized protein</fullName>
    </submittedName>
</protein>
<sequence length="228" mass="26477">MYVSPCAMLILLERVIATWKPAQYEPYRRWLYFWLCQLICLLMSIGIATLKCLPGFSLNNEHSFALLIMMFLILSLLVLLLFCNRYMTKEAAGKGLTLSTRYQLAENIKALKVVIPIITCDSSITLFDLGAQFFFKVSRTFDMSRCYDNAYIHEFISCQVIRFALQIAIPLWVFYSHPPLRKFIAGKRNVTKVVEKGRRSIIKNVLGKNIGDVKQNETYETILKRLWH</sequence>
<keyword evidence="2" id="KW-0472">Membrane</keyword>
<feature type="transmembrane region" description="Helical" evidence="2">
    <location>
        <begin position="62"/>
        <end position="82"/>
    </location>
</feature>
<gene>
    <name evidence="3" type="primary">Acey_s0169.g226</name>
    <name evidence="3" type="ORF">Y032_0169g226</name>
</gene>
<evidence type="ECO:0000313" key="4">
    <source>
        <dbReference type="Proteomes" id="UP000024635"/>
    </source>
</evidence>
<dbReference type="PANTHER" id="PTHR47518">
    <property type="entry name" value="SERPENTINE RECEPTOR CLASS EPSILON-13-RELATED"/>
    <property type="match status" value="1"/>
</dbReference>